<gene>
    <name evidence="2" type="ORF">DI579_07010</name>
</gene>
<feature type="region of interest" description="Disordered" evidence="1">
    <location>
        <begin position="57"/>
        <end position="96"/>
    </location>
</feature>
<evidence type="ECO:0000256" key="1">
    <source>
        <dbReference type="SAM" id="MobiDB-lite"/>
    </source>
</evidence>
<dbReference type="AlphaFoldDB" id="A0A2W5ICW2"/>
<feature type="compositionally biased region" description="Basic and acidic residues" evidence="1">
    <location>
        <begin position="60"/>
        <end position="79"/>
    </location>
</feature>
<dbReference type="Proteomes" id="UP000248606">
    <property type="component" value="Unassembled WGS sequence"/>
</dbReference>
<protein>
    <submittedName>
        <fullName evidence="2">Uncharacterized protein</fullName>
    </submittedName>
</protein>
<dbReference type="EMBL" id="QFOZ01000014">
    <property type="protein sequence ID" value="PZP88244.1"/>
    <property type="molecule type" value="Genomic_DNA"/>
</dbReference>
<name>A0A2W5ICW2_9ACTN</name>
<accession>A0A2W5ICW2</accession>
<reference evidence="2 3" key="1">
    <citation type="submission" date="2017-08" db="EMBL/GenBank/DDBJ databases">
        <title>Infants hospitalized years apart are colonized by the same room-sourced microbial strains.</title>
        <authorList>
            <person name="Brooks B."/>
            <person name="Olm M.R."/>
            <person name="Firek B.A."/>
            <person name="Baker R."/>
            <person name="Thomas B.C."/>
            <person name="Morowitz M.J."/>
            <person name="Banfield J.F."/>
        </authorList>
    </citation>
    <scope>NUCLEOTIDE SEQUENCE [LARGE SCALE GENOMIC DNA]</scope>
    <source>
        <strain evidence="2">S2_006_000_R1_57</strain>
    </source>
</reference>
<evidence type="ECO:0000313" key="3">
    <source>
        <dbReference type="Proteomes" id="UP000248606"/>
    </source>
</evidence>
<comment type="caution">
    <text evidence="2">The sequence shown here is derived from an EMBL/GenBank/DDBJ whole genome shotgun (WGS) entry which is preliminary data.</text>
</comment>
<organism evidence="2 3">
    <name type="scientific">Lawsonella clevelandensis</name>
    <dbReference type="NCBI Taxonomy" id="1528099"/>
    <lineage>
        <taxon>Bacteria</taxon>
        <taxon>Bacillati</taxon>
        <taxon>Actinomycetota</taxon>
        <taxon>Actinomycetes</taxon>
        <taxon>Mycobacteriales</taxon>
        <taxon>Lawsonellaceae</taxon>
        <taxon>Lawsonella</taxon>
    </lineage>
</organism>
<dbReference type="SUPFAM" id="SSF82171">
    <property type="entry name" value="DPP6 N-terminal domain-like"/>
    <property type="match status" value="1"/>
</dbReference>
<evidence type="ECO:0000313" key="2">
    <source>
        <dbReference type="EMBL" id="PZP88244.1"/>
    </source>
</evidence>
<proteinExistence type="predicted"/>
<sequence>MDLSMLKKLSRAIDKIYFPLPKKNEYIRGGAVVALPTSESKIKNVDLVYPLPHKGGVTGDRWDKPPYPERYRDKPEGRTRSNLPVPKGHRPIPTGTGECGKHQYVYASVISGTDNAWVKGGKKGSSSLQYVSQGKTTVYDATDPEHPKRLGTIPLEQACATYDHDSQRMIVIGDRKARPGESGYPGGRTRVVEVSKEIKDPDNPGEWYNDLTEIGVLPGGGDRECSIRCSPDGSIIVTEETTRDGGGIQVHRAPSAEMLTLAPPHFLIDNGAPEDPNMKDPTHLQCVYGGATGNFESKGPFISADFYVSRWIPPVKKEGPQVPQKRQDSQNPKKYGVEVYVTKFLKHPWSHWKVWDRPTKGIFRNLQIIVDHIWK</sequence>